<dbReference type="Proteomes" id="UP000010411">
    <property type="component" value="Unassembled WGS sequence"/>
</dbReference>
<feature type="transmembrane region" description="Helical" evidence="1">
    <location>
        <begin position="20"/>
        <end position="47"/>
    </location>
</feature>
<dbReference type="AlphaFoldDB" id="L1KJ95"/>
<organism evidence="2 3">
    <name type="scientific">Streptomyces ipomoeae 91-03</name>
    <dbReference type="NCBI Taxonomy" id="698759"/>
    <lineage>
        <taxon>Bacteria</taxon>
        <taxon>Bacillati</taxon>
        <taxon>Actinomycetota</taxon>
        <taxon>Actinomycetes</taxon>
        <taxon>Kitasatosporales</taxon>
        <taxon>Streptomycetaceae</taxon>
        <taxon>Streptomyces</taxon>
    </lineage>
</organism>
<accession>L1KJ95</accession>
<proteinExistence type="predicted"/>
<comment type="caution">
    <text evidence="2">The sequence shown here is derived from an EMBL/GenBank/DDBJ whole genome shotgun (WGS) entry which is preliminary data.</text>
</comment>
<evidence type="ECO:0000313" key="3">
    <source>
        <dbReference type="Proteomes" id="UP000010411"/>
    </source>
</evidence>
<dbReference type="EMBL" id="AEJC01000650">
    <property type="protein sequence ID" value="EKX60458.1"/>
    <property type="molecule type" value="Genomic_DNA"/>
</dbReference>
<sequence>MHLRPHQRRKADDVPCAVTVVGLLLATWLPAPALVAGALLGGVVVAVTRRNP</sequence>
<keyword evidence="3" id="KW-1185">Reference proteome</keyword>
<protein>
    <submittedName>
        <fullName evidence="2">Uncharacterized protein</fullName>
    </submittedName>
</protein>
<keyword evidence="1" id="KW-1133">Transmembrane helix</keyword>
<keyword evidence="1" id="KW-0812">Transmembrane</keyword>
<name>L1KJ95_9ACTN</name>
<keyword evidence="1" id="KW-0472">Membrane</keyword>
<evidence type="ECO:0000256" key="1">
    <source>
        <dbReference type="SAM" id="Phobius"/>
    </source>
</evidence>
<reference evidence="2 3" key="1">
    <citation type="submission" date="2012-11" db="EMBL/GenBank/DDBJ databases">
        <authorList>
            <person name="Huguet-Tapia J.C."/>
            <person name="Durkin A.S."/>
            <person name="Pettis G.S."/>
            <person name="Badger J.H."/>
        </authorList>
    </citation>
    <scope>NUCLEOTIDE SEQUENCE [LARGE SCALE GENOMIC DNA]</scope>
    <source>
        <strain evidence="2 3">91-03</strain>
    </source>
</reference>
<gene>
    <name evidence="2" type="ORF">STRIP9103_07433</name>
</gene>
<evidence type="ECO:0000313" key="2">
    <source>
        <dbReference type="EMBL" id="EKX60458.1"/>
    </source>
</evidence>